<keyword evidence="12 13" id="KW-0407">Ion channel</keyword>
<feature type="transmembrane region" description="Helical" evidence="13">
    <location>
        <begin position="412"/>
        <end position="436"/>
    </location>
</feature>
<keyword evidence="9 13" id="KW-0869">Chloride channel</keyword>
<keyword evidence="15" id="KW-1185">Reference proteome</keyword>
<comment type="subcellular location">
    <subcellularLocation>
        <location evidence="1 13">Cell membrane</location>
        <topology evidence="1 13">Multi-pass membrane protein</topology>
    </subcellularLocation>
</comment>
<gene>
    <name evidence="16" type="primary">LOC116949658</name>
</gene>
<keyword evidence="11 13" id="KW-0868">Chloride</keyword>
<keyword evidence="6 13" id="KW-1133">Transmembrane helix</keyword>
<reference evidence="16" key="1">
    <citation type="submission" date="2025-08" db="UniProtKB">
        <authorList>
            <consortium name="RefSeq"/>
        </authorList>
    </citation>
    <scope>IDENTIFICATION</scope>
    <source>
        <tissue evidence="16">Sperm</tissue>
    </source>
</reference>
<dbReference type="AlphaFoldDB" id="A0AAJ7TS72"/>
<evidence type="ECO:0000256" key="14">
    <source>
        <dbReference type="SAM" id="MobiDB-lite"/>
    </source>
</evidence>
<comment type="similarity">
    <text evidence="2 13">Belongs to the tweety family.</text>
</comment>
<evidence type="ECO:0000256" key="9">
    <source>
        <dbReference type="ARBA" id="ARBA00023173"/>
    </source>
</evidence>
<evidence type="ECO:0000256" key="10">
    <source>
        <dbReference type="ARBA" id="ARBA00023180"/>
    </source>
</evidence>
<feature type="region of interest" description="Disordered" evidence="14">
    <location>
        <begin position="461"/>
        <end position="492"/>
    </location>
</feature>
<dbReference type="GO" id="GO:0005886">
    <property type="term" value="C:plasma membrane"/>
    <property type="evidence" value="ECO:0007669"/>
    <property type="project" value="UniProtKB-SubCell"/>
</dbReference>
<keyword evidence="4" id="KW-1003">Cell membrane</keyword>
<dbReference type="PANTHER" id="PTHR12424">
    <property type="entry name" value="TWEETY-RELATED"/>
    <property type="match status" value="1"/>
</dbReference>
<evidence type="ECO:0000313" key="15">
    <source>
        <dbReference type="Proteomes" id="UP001318040"/>
    </source>
</evidence>
<feature type="compositionally biased region" description="Pro residues" evidence="14">
    <location>
        <begin position="547"/>
        <end position="557"/>
    </location>
</feature>
<feature type="region of interest" description="Disordered" evidence="14">
    <location>
        <begin position="536"/>
        <end position="580"/>
    </location>
</feature>
<dbReference type="RefSeq" id="XP_032823105.1">
    <property type="nucleotide sequence ID" value="XM_032967214.1"/>
</dbReference>
<evidence type="ECO:0000256" key="2">
    <source>
        <dbReference type="ARBA" id="ARBA00009849"/>
    </source>
</evidence>
<dbReference type="Pfam" id="PF04906">
    <property type="entry name" value="Tweety"/>
    <property type="match status" value="1"/>
</dbReference>
<keyword evidence="3 13" id="KW-0813">Transport</keyword>
<dbReference type="PANTHER" id="PTHR12424:SF8">
    <property type="entry name" value="PROTEIN TWEETY"/>
    <property type="match status" value="1"/>
</dbReference>
<keyword evidence="10" id="KW-0325">Glycoprotein</keyword>
<evidence type="ECO:0000256" key="6">
    <source>
        <dbReference type="ARBA" id="ARBA00022989"/>
    </source>
</evidence>
<dbReference type="InterPro" id="IPR006990">
    <property type="entry name" value="Tweety"/>
</dbReference>
<feature type="transmembrane region" description="Helical" evidence="13">
    <location>
        <begin position="266"/>
        <end position="287"/>
    </location>
</feature>
<keyword evidence="5 13" id="KW-0812">Transmembrane</keyword>
<evidence type="ECO:0000256" key="3">
    <source>
        <dbReference type="ARBA" id="ARBA00022448"/>
    </source>
</evidence>
<evidence type="ECO:0000256" key="7">
    <source>
        <dbReference type="ARBA" id="ARBA00023065"/>
    </source>
</evidence>
<organism evidence="15 16">
    <name type="scientific">Petromyzon marinus</name>
    <name type="common">Sea lamprey</name>
    <dbReference type="NCBI Taxonomy" id="7757"/>
    <lineage>
        <taxon>Eukaryota</taxon>
        <taxon>Metazoa</taxon>
        <taxon>Chordata</taxon>
        <taxon>Craniata</taxon>
        <taxon>Vertebrata</taxon>
        <taxon>Cyclostomata</taxon>
        <taxon>Hyperoartia</taxon>
        <taxon>Petromyzontiformes</taxon>
        <taxon>Petromyzontidae</taxon>
        <taxon>Petromyzon</taxon>
    </lineage>
</organism>
<accession>A0AAJ7TS72</accession>
<feature type="transmembrane region" description="Helical" evidence="13">
    <location>
        <begin position="43"/>
        <end position="69"/>
    </location>
</feature>
<dbReference type="Proteomes" id="UP001318040">
    <property type="component" value="Chromosome 37"/>
</dbReference>
<sequence>MATPLTYTPPAWARWLHGAPHLSLSLGAAPRDFAPGQGAYQQALVVLAGAVVACLALNVLLLLLYLCCLCCSRAGVGGAPKQRSSSGSRVAWATGSAALLAGVAVGLGFYGNGEANDGAQRFCHALSSANGTLHTANSLVLSTHGSVGGAVMQEMERLGEVFGGRRDLLSHLDAVRGHALTLTAALPSLPTGGVFSPAGGPGSPFLPLGGGADPAIGAPLPSLQQLSEATAEFEGYRWPGTLLLLLAQLFSCLLVLLGIATRAPCLLISLTVFASLSLLLCWASLAFELALGVGVADFCVAPDQFIVNVSRQDRASKELLDYYLYCPPGVGNPLQQDLTASQKALSAAQGEVQGLLAASARDFPSARRQVLNLQGELNGTETQLHLLTALLDCRGLHKDYVEGLHGLCRDGLWGLLLLALGSVLAALAFNAVVCAAPRSWHRAGSRPRDCDDYDDDGDDEVCAGARGDPFNPRASRRRGPGPGGGPAPLRTTFPGLYSFPGGSLGSLGSARPPSQSVTNAPISEYMNQSAAFGNPRYENVPLIGRHSPPPSYSPPGGPDSSTPVTTRGSMRHQVPRTALT</sequence>
<evidence type="ECO:0000256" key="11">
    <source>
        <dbReference type="ARBA" id="ARBA00023214"/>
    </source>
</evidence>
<evidence type="ECO:0000256" key="1">
    <source>
        <dbReference type="ARBA" id="ARBA00004651"/>
    </source>
</evidence>
<dbReference type="GO" id="GO:0034707">
    <property type="term" value="C:chloride channel complex"/>
    <property type="evidence" value="ECO:0007669"/>
    <property type="project" value="UniProtKB-UniRule"/>
</dbReference>
<evidence type="ECO:0000256" key="4">
    <source>
        <dbReference type="ARBA" id="ARBA00022475"/>
    </source>
</evidence>
<proteinExistence type="inferred from homology"/>
<protein>
    <recommendedName>
        <fullName evidence="13">Protein tweety homolog</fullName>
    </recommendedName>
</protein>
<evidence type="ECO:0000256" key="12">
    <source>
        <dbReference type="ARBA" id="ARBA00023303"/>
    </source>
</evidence>
<keyword evidence="8 13" id="KW-0472">Membrane</keyword>
<dbReference type="GO" id="GO:0072320">
    <property type="term" value="F:volume-sensitive chloride channel activity"/>
    <property type="evidence" value="ECO:0007669"/>
    <property type="project" value="TreeGrafter"/>
</dbReference>
<evidence type="ECO:0000256" key="8">
    <source>
        <dbReference type="ARBA" id="ARBA00023136"/>
    </source>
</evidence>
<dbReference type="GO" id="GO:0005229">
    <property type="term" value="F:intracellularly calcium-gated chloride channel activity"/>
    <property type="evidence" value="ECO:0007669"/>
    <property type="project" value="TreeGrafter"/>
</dbReference>
<evidence type="ECO:0000256" key="5">
    <source>
        <dbReference type="ARBA" id="ARBA00022692"/>
    </source>
</evidence>
<name>A0AAJ7TS72_PETMA</name>
<evidence type="ECO:0000313" key="16">
    <source>
        <dbReference type="RefSeq" id="XP_032823105.1"/>
    </source>
</evidence>
<keyword evidence="7 13" id="KW-0406">Ion transport</keyword>
<comment type="function">
    <text evidence="13">Probable chloride channel.</text>
</comment>
<feature type="transmembrane region" description="Helical" evidence="13">
    <location>
        <begin position="90"/>
        <end position="110"/>
    </location>
</feature>
<evidence type="ECO:0000256" key="13">
    <source>
        <dbReference type="RuleBase" id="RU361114"/>
    </source>
</evidence>
<feature type="transmembrane region" description="Helical" evidence="13">
    <location>
        <begin position="238"/>
        <end position="259"/>
    </location>
</feature>